<dbReference type="PROSITE" id="PS51257">
    <property type="entry name" value="PROKAR_LIPOPROTEIN"/>
    <property type="match status" value="1"/>
</dbReference>
<dbReference type="PATRIC" id="fig|1217712.3.peg.1921"/>
<protein>
    <recommendedName>
        <fullName evidence="4">Lipoprotein</fullName>
    </recommendedName>
</protein>
<evidence type="ECO:0000313" key="2">
    <source>
        <dbReference type="EMBL" id="ENU92121.1"/>
    </source>
</evidence>
<name>N8UX07_9GAMM</name>
<organism evidence="2 3">
    <name type="scientific">Acinetobacter vivianii</name>
    <dbReference type="NCBI Taxonomy" id="1776742"/>
    <lineage>
        <taxon>Bacteria</taxon>
        <taxon>Pseudomonadati</taxon>
        <taxon>Pseudomonadota</taxon>
        <taxon>Gammaproteobacteria</taxon>
        <taxon>Moraxellales</taxon>
        <taxon>Moraxellaceae</taxon>
        <taxon>Acinetobacter</taxon>
    </lineage>
</organism>
<feature type="chain" id="PRO_5004133583" description="Lipoprotein" evidence="1">
    <location>
        <begin position="23"/>
        <end position="226"/>
    </location>
</feature>
<feature type="signal peptide" evidence="1">
    <location>
        <begin position="1"/>
        <end position="22"/>
    </location>
</feature>
<sequence>MKKYLVLFIISTVFLASGCSNASDSATNSENVAQEQKAPKQFSPEDQKIIDKYNAYFGANRAVDDHLFQKQMKEILPEIGKISDKHEREKLQMNIYLSLEKYEDAYALNESQLAENPNSITRLIFKCHLLSQLGKGKDQVSQCHNTAAKQIKIELDKTDKSSPDYAQAEFTYYAQMYKAGHVEYKYKAQNLISSTKDIKLKTWFASVYNAEIEDLYEPGSAGIPIK</sequence>
<accession>N8UX07</accession>
<evidence type="ECO:0000256" key="1">
    <source>
        <dbReference type="SAM" id="SignalP"/>
    </source>
</evidence>
<evidence type="ECO:0008006" key="4">
    <source>
        <dbReference type="Google" id="ProtNLM"/>
    </source>
</evidence>
<dbReference type="HOGENOM" id="CLU_103627_0_0_6"/>
<evidence type="ECO:0000313" key="3">
    <source>
        <dbReference type="Proteomes" id="UP000013049"/>
    </source>
</evidence>
<gene>
    <name evidence="2" type="ORF">F971_02008</name>
</gene>
<dbReference type="eggNOG" id="ENOG5031R96">
    <property type="taxonomic scope" value="Bacteria"/>
</dbReference>
<comment type="caution">
    <text evidence="2">The sequence shown here is derived from an EMBL/GenBank/DDBJ whole genome shotgun (WGS) entry which is preliminary data.</text>
</comment>
<dbReference type="Proteomes" id="UP000013049">
    <property type="component" value="Unassembled WGS sequence"/>
</dbReference>
<dbReference type="EMBL" id="APPC01000017">
    <property type="protein sequence ID" value="ENU92121.1"/>
    <property type="molecule type" value="Genomic_DNA"/>
</dbReference>
<reference evidence="2 3" key="1">
    <citation type="submission" date="2013-02" db="EMBL/GenBank/DDBJ databases">
        <title>The Genome Sequence of Acinetobacter sp. NIPH 758.</title>
        <authorList>
            <consortium name="The Broad Institute Genome Sequencing Platform"/>
            <consortium name="The Broad Institute Genome Sequencing Center for Infectious Disease"/>
            <person name="Cerqueira G."/>
            <person name="Feldgarden M."/>
            <person name="Courvalin P."/>
            <person name="Perichon B."/>
            <person name="Grillot-Courvalin C."/>
            <person name="Clermont D."/>
            <person name="Rocha E."/>
            <person name="Yoon E.-J."/>
            <person name="Nemec A."/>
            <person name="Walker B."/>
            <person name="Young S.K."/>
            <person name="Zeng Q."/>
            <person name="Gargeya S."/>
            <person name="Fitzgerald M."/>
            <person name="Haas B."/>
            <person name="Abouelleil A."/>
            <person name="Alvarado L."/>
            <person name="Arachchi H.M."/>
            <person name="Berlin A.M."/>
            <person name="Chapman S.B."/>
            <person name="Dewar J."/>
            <person name="Goldberg J."/>
            <person name="Griggs A."/>
            <person name="Gujja S."/>
            <person name="Hansen M."/>
            <person name="Howarth C."/>
            <person name="Imamovic A."/>
            <person name="Larimer J."/>
            <person name="McCowan C."/>
            <person name="Murphy C."/>
            <person name="Neiman D."/>
            <person name="Pearson M."/>
            <person name="Priest M."/>
            <person name="Roberts A."/>
            <person name="Saif S."/>
            <person name="Shea T."/>
            <person name="Sisk P."/>
            <person name="Sykes S."/>
            <person name="Wortman J."/>
            <person name="Nusbaum C."/>
            <person name="Birren B."/>
        </authorList>
    </citation>
    <scope>NUCLEOTIDE SEQUENCE [LARGE SCALE GENOMIC DNA]</scope>
    <source>
        <strain evidence="2 3">NIPH 758</strain>
    </source>
</reference>
<dbReference type="AlphaFoldDB" id="N8UX07"/>
<keyword evidence="1" id="KW-0732">Signal</keyword>
<dbReference type="RefSeq" id="WP_004771402.1">
    <property type="nucleotide sequence ID" value="NZ_KB849357.1"/>
</dbReference>
<proteinExistence type="predicted"/>